<dbReference type="Proteomes" id="UP000093366">
    <property type="component" value="Unassembled WGS sequence"/>
</dbReference>
<dbReference type="RefSeq" id="WP_065792724.1">
    <property type="nucleotide sequence ID" value="NZ_JAGJED010000018.1"/>
</dbReference>
<protein>
    <recommendedName>
        <fullName evidence="4">DoxX family protein</fullName>
    </recommendedName>
</protein>
<evidence type="ECO:0008006" key="4">
    <source>
        <dbReference type="Google" id="ProtNLM"/>
    </source>
</evidence>
<keyword evidence="1" id="KW-0812">Transmembrane</keyword>
<keyword evidence="1" id="KW-1133">Transmembrane helix</keyword>
<evidence type="ECO:0000256" key="1">
    <source>
        <dbReference type="SAM" id="Phobius"/>
    </source>
</evidence>
<name>A0A1C0TJY5_9GAMM</name>
<dbReference type="EMBL" id="MAUJ01000012">
    <property type="protein sequence ID" value="OCQ18844.1"/>
    <property type="molecule type" value="Genomic_DNA"/>
</dbReference>
<proteinExistence type="predicted"/>
<feature type="transmembrane region" description="Helical" evidence="1">
    <location>
        <begin position="7"/>
        <end position="29"/>
    </location>
</feature>
<gene>
    <name evidence="2" type="ORF">A7985_22785</name>
</gene>
<comment type="caution">
    <text evidence="2">The sequence shown here is derived from an EMBL/GenBank/DDBJ whole genome shotgun (WGS) entry which is preliminary data.</text>
</comment>
<feature type="transmembrane region" description="Helical" evidence="1">
    <location>
        <begin position="49"/>
        <end position="68"/>
    </location>
</feature>
<organism evidence="2 3">
    <name type="scientific">Pseudoalteromonas luteoviolacea</name>
    <dbReference type="NCBI Taxonomy" id="43657"/>
    <lineage>
        <taxon>Bacteria</taxon>
        <taxon>Pseudomonadati</taxon>
        <taxon>Pseudomonadota</taxon>
        <taxon>Gammaproteobacteria</taxon>
        <taxon>Alteromonadales</taxon>
        <taxon>Pseudoalteromonadaceae</taxon>
        <taxon>Pseudoalteromonas</taxon>
    </lineage>
</organism>
<evidence type="ECO:0000313" key="3">
    <source>
        <dbReference type="Proteomes" id="UP000093366"/>
    </source>
</evidence>
<dbReference type="AlphaFoldDB" id="A0A1C0TJY5"/>
<sequence length="125" mass="14558">MKIVEILARYFLVFWYFICSYDGWAYLIFDMHPFGAPGGVFLPALMETTYFWILLKVVQTFIVISLALNYKPALGFLLSLPITVVLCMLYFFELPHFTPMAILLIISSGLLLRQYAKNYRPLLEK</sequence>
<dbReference type="OrthoDB" id="8161897at2"/>
<evidence type="ECO:0000313" key="2">
    <source>
        <dbReference type="EMBL" id="OCQ18844.1"/>
    </source>
</evidence>
<reference evidence="3" key="1">
    <citation type="submission" date="2016-07" db="EMBL/GenBank/DDBJ databases">
        <authorList>
            <person name="Florea S."/>
            <person name="Webb J.S."/>
            <person name="Jaromczyk J."/>
            <person name="Schardl C.L."/>
        </authorList>
    </citation>
    <scope>NUCLEOTIDE SEQUENCE [LARGE SCALE GENOMIC DNA]</scope>
    <source>
        <strain evidence="3">IPB1</strain>
    </source>
</reference>
<feature type="transmembrane region" description="Helical" evidence="1">
    <location>
        <begin position="97"/>
        <end position="116"/>
    </location>
</feature>
<feature type="transmembrane region" description="Helical" evidence="1">
    <location>
        <begin position="73"/>
        <end position="91"/>
    </location>
</feature>
<accession>A0A1C0TJY5</accession>
<keyword evidence="1" id="KW-0472">Membrane</keyword>